<dbReference type="PANTHER" id="PTHR22600">
    <property type="entry name" value="BETA-HEXOSAMINIDASE"/>
    <property type="match status" value="1"/>
</dbReference>
<dbReference type="PIRSF" id="PIRSF001093">
    <property type="entry name" value="B-hxosamndse_ab_euk"/>
    <property type="match status" value="1"/>
</dbReference>
<dbReference type="Gene3D" id="3.20.20.80">
    <property type="entry name" value="Glycosidases"/>
    <property type="match status" value="1"/>
</dbReference>
<dbReference type="EC" id="3.2.1.52" evidence="3"/>
<evidence type="ECO:0000256" key="5">
    <source>
        <dbReference type="ARBA" id="ARBA00023295"/>
    </source>
</evidence>
<sequence length="538" mass="59216">MAYDLLLPAPRQAAATAGNFTLGPATGLRGEPGLTRIVRRLLGLDLQDSPEGRVSVRLEAGEPESYRLSVTSDGIEITGADEAGVRHAVQTLRQLMGSGAFRAAKPDEWQVPCGEVVDRPAVEWRGMMLDVSRHFSTKRTVLKYIDLLAQHRMNRFHFHLTDDQGWRIESRKYPQINEKSTHRAATLAGNLRADDSTYDGTPHGGYYTLDDLAEISAYAAERGILVVPELDLPGHASALLAAFPELGTGEAKVQGHWGVLSGILKPIPASVKLICELIDEVLEVMDTPYVHLGGDECVTRDWATDPEVTAHRDAVGLSSTGELHGWFLRQVGEHLAARGKRMIVWDEAFQTGGVLHDTIVMCWRGDAIGKAAAAAGYDVVRSPVYPAYLDYDQSNLPEEPLSLGGPIILEDSCSFEVLPASWSEEERARVLGGQFNVWAEYIPNDRHLDYMTFPRGAALADAIWTGAPADHADVVRRLTGAHFARLEAAGCEYRPLEGPLPWQQGGTGRRARHTGNRTWDTAQWREWRDKVPDSGEVH</sequence>
<dbReference type="InterPro" id="IPR029018">
    <property type="entry name" value="Hex-like_dom2"/>
</dbReference>
<dbReference type="PRINTS" id="PR00738">
    <property type="entry name" value="GLHYDRLASE20"/>
</dbReference>
<dbReference type="CDD" id="cd06563">
    <property type="entry name" value="GH20_chitobiase-like"/>
    <property type="match status" value="1"/>
</dbReference>
<evidence type="ECO:0000313" key="8">
    <source>
        <dbReference type="EMBL" id="GAA0935244.1"/>
    </source>
</evidence>
<dbReference type="InterPro" id="IPR025705">
    <property type="entry name" value="Beta_hexosaminidase_sua/sub"/>
</dbReference>
<keyword evidence="9" id="KW-1185">Reference proteome</keyword>
<accession>A0ABP4AE05</accession>
<dbReference type="PANTHER" id="PTHR22600:SF57">
    <property type="entry name" value="BETA-N-ACETYLHEXOSAMINIDASE"/>
    <property type="match status" value="1"/>
</dbReference>
<comment type="similarity">
    <text evidence="2">Belongs to the glycosyl hydrolase 20 family.</text>
</comment>
<keyword evidence="4" id="KW-0378">Hydrolase</keyword>
<proteinExistence type="inferred from homology"/>
<feature type="domain" description="Glycoside hydrolase family 20 catalytic" evidence="6">
    <location>
        <begin position="123"/>
        <end position="466"/>
    </location>
</feature>
<organism evidence="8 9">
    <name type="scientific">Nonomuraea longicatena</name>
    <dbReference type="NCBI Taxonomy" id="83682"/>
    <lineage>
        <taxon>Bacteria</taxon>
        <taxon>Bacillati</taxon>
        <taxon>Actinomycetota</taxon>
        <taxon>Actinomycetes</taxon>
        <taxon>Streptosporangiales</taxon>
        <taxon>Streptosporangiaceae</taxon>
        <taxon>Nonomuraea</taxon>
    </lineage>
</organism>
<evidence type="ECO:0000313" key="9">
    <source>
        <dbReference type="Proteomes" id="UP001501578"/>
    </source>
</evidence>
<dbReference type="Pfam" id="PF00728">
    <property type="entry name" value="Glyco_hydro_20"/>
    <property type="match status" value="1"/>
</dbReference>
<protein>
    <recommendedName>
        <fullName evidence="3">beta-N-acetylhexosaminidase</fullName>
        <ecNumber evidence="3">3.2.1.52</ecNumber>
    </recommendedName>
</protein>
<comment type="caution">
    <text evidence="8">The sequence shown here is derived from an EMBL/GenBank/DDBJ whole genome shotgun (WGS) entry which is preliminary data.</text>
</comment>
<comment type="catalytic activity">
    <reaction evidence="1">
        <text>Hydrolysis of terminal non-reducing N-acetyl-D-hexosamine residues in N-acetyl-beta-D-hexosaminides.</text>
        <dbReference type="EC" id="3.2.1.52"/>
    </reaction>
</comment>
<name>A0ABP4AE05_9ACTN</name>
<gene>
    <name evidence="8" type="ORF">GCM10009560_43180</name>
</gene>
<dbReference type="Proteomes" id="UP001501578">
    <property type="component" value="Unassembled WGS sequence"/>
</dbReference>
<evidence type="ECO:0000259" key="7">
    <source>
        <dbReference type="Pfam" id="PF02838"/>
    </source>
</evidence>
<keyword evidence="5" id="KW-0326">Glycosidase</keyword>
<feature type="domain" description="Beta-hexosaminidase bacterial type N-terminal" evidence="7">
    <location>
        <begin position="6"/>
        <end position="118"/>
    </location>
</feature>
<dbReference type="RefSeq" id="WP_343951741.1">
    <property type="nucleotide sequence ID" value="NZ_BAAAHQ010000023.1"/>
</dbReference>
<evidence type="ECO:0000259" key="6">
    <source>
        <dbReference type="Pfam" id="PF00728"/>
    </source>
</evidence>
<dbReference type="EMBL" id="BAAAHQ010000023">
    <property type="protein sequence ID" value="GAA0935244.1"/>
    <property type="molecule type" value="Genomic_DNA"/>
</dbReference>
<reference evidence="9" key="1">
    <citation type="journal article" date="2019" name="Int. J. Syst. Evol. Microbiol.">
        <title>The Global Catalogue of Microorganisms (GCM) 10K type strain sequencing project: providing services to taxonomists for standard genome sequencing and annotation.</title>
        <authorList>
            <consortium name="The Broad Institute Genomics Platform"/>
            <consortium name="The Broad Institute Genome Sequencing Center for Infectious Disease"/>
            <person name="Wu L."/>
            <person name="Ma J."/>
        </authorList>
    </citation>
    <scope>NUCLEOTIDE SEQUENCE [LARGE SCALE GENOMIC DNA]</scope>
    <source>
        <strain evidence="9">JCM 11136</strain>
    </source>
</reference>
<evidence type="ECO:0000256" key="3">
    <source>
        <dbReference type="ARBA" id="ARBA00012663"/>
    </source>
</evidence>
<dbReference type="InterPro" id="IPR015883">
    <property type="entry name" value="Glyco_hydro_20_cat"/>
</dbReference>
<evidence type="ECO:0000256" key="1">
    <source>
        <dbReference type="ARBA" id="ARBA00001231"/>
    </source>
</evidence>
<dbReference type="Pfam" id="PF02838">
    <property type="entry name" value="Glyco_hydro_20b"/>
    <property type="match status" value="1"/>
</dbReference>
<dbReference type="Gene3D" id="3.30.379.10">
    <property type="entry name" value="Chitobiase/beta-hexosaminidase domain 2-like"/>
    <property type="match status" value="1"/>
</dbReference>
<evidence type="ECO:0000256" key="4">
    <source>
        <dbReference type="ARBA" id="ARBA00022801"/>
    </source>
</evidence>
<dbReference type="SUPFAM" id="SSF51445">
    <property type="entry name" value="(Trans)glycosidases"/>
    <property type="match status" value="1"/>
</dbReference>
<dbReference type="InterPro" id="IPR015882">
    <property type="entry name" value="HEX_bac_N"/>
</dbReference>
<dbReference type="SUPFAM" id="SSF55545">
    <property type="entry name" value="beta-N-acetylhexosaminidase-like domain"/>
    <property type="match status" value="1"/>
</dbReference>
<dbReference type="InterPro" id="IPR017853">
    <property type="entry name" value="GH"/>
</dbReference>
<evidence type="ECO:0000256" key="2">
    <source>
        <dbReference type="ARBA" id="ARBA00006285"/>
    </source>
</evidence>